<feature type="region of interest" description="Disordered" evidence="1">
    <location>
        <begin position="2319"/>
        <end position="2374"/>
    </location>
</feature>
<dbReference type="PANTHER" id="PTHR30619:SF1">
    <property type="entry name" value="RECOMBINATION PROTEIN 2"/>
    <property type="match status" value="1"/>
</dbReference>
<dbReference type="Pfam" id="PF20248">
    <property type="entry name" value="DUF6603"/>
    <property type="match status" value="2"/>
</dbReference>
<name>A0ABR3SAK4_9PEZI</name>
<dbReference type="InterPro" id="IPR046538">
    <property type="entry name" value="DUF6603"/>
</dbReference>
<gene>
    <name evidence="3" type="ORF">SLS56_011823</name>
</gene>
<evidence type="ECO:0000313" key="4">
    <source>
        <dbReference type="Proteomes" id="UP001521116"/>
    </source>
</evidence>
<feature type="domain" description="DUF6603" evidence="2">
    <location>
        <begin position="1821"/>
        <end position="2051"/>
    </location>
</feature>
<feature type="compositionally biased region" description="Basic and acidic residues" evidence="1">
    <location>
        <begin position="2349"/>
        <end position="2362"/>
    </location>
</feature>
<comment type="caution">
    <text evidence="3">The sequence shown here is derived from an EMBL/GenBank/DDBJ whole genome shotgun (WGS) entry which is preliminary data.</text>
</comment>
<dbReference type="Proteomes" id="UP001521116">
    <property type="component" value="Unassembled WGS sequence"/>
</dbReference>
<dbReference type="InterPro" id="IPR052159">
    <property type="entry name" value="Competence_DNA_uptake"/>
</dbReference>
<dbReference type="PANTHER" id="PTHR30619">
    <property type="entry name" value="DNA INTERNALIZATION/COMPETENCE PROTEIN COMEC/REC2"/>
    <property type="match status" value="1"/>
</dbReference>
<protein>
    <recommendedName>
        <fullName evidence="2">DUF6603 domain-containing protein</fullName>
    </recommendedName>
</protein>
<evidence type="ECO:0000313" key="3">
    <source>
        <dbReference type="EMBL" id="KAL1615420.1"/>
    </source>
</evidence>
<dbReference type="EMBL" id="JAJVDC020000314">
    <property type="protein sequence ID" value="KAL1615420.1"/>
    <property type="molecule type" value="Genomic_DNA"/>
</dbReference>
<feature type="domain" description="DUF6603" evidence="2">
    <location>
        <begin position="1623"/>
        <end position="1812"/>
    </location>
</feature>
<reference evidence="3 4" key="1">
    <citation type="submission" date="2024-02" db="EMBL/GenBank/DDBJ databases">
        <title>De novo assembly and annotation of 12 fungi associated with fruit tree decline syndrome in Ontario, Canada.</title>
        <authorList>
            <person name="Sulman M."/>
            <person name="Ellouze W."/>
            <person name="Ilyukhin E."/>
        </authorList>
    </citation>
    <scope>NUCLEOTIDE SEQUENCE [LARGE SCALE GENOMIC DNA]</scope>
    <source>
        <strain evidence="3 4">M1-105</strain>
    </source>
</reference>
<proteinExistence type="predicted"/>
<sequence>MQARWHTMDEKRRVDSFHLGLGKPGDSSIHLVVKQHGGSDEVEWAMLVDGGTSACEGHVTRAIQAIQGSGKYQFATPKKLTFDCVVISHWDADHYGGLLAAIAQDITRQAKSDSVTPFEKTRISFFRYGSKGEPKTIVYCPGFGYETIGFPRFDHVHMRDHPPISDSTFIFETGFLVGRDKTVDKACKICVEFTEYTAGQFRTMLGANLVTGKFLADGGDVAALAASVGSPSDLIETHKAIPGRPGIYIVAVSERTIGANPSPSGEGGSRALSASYYEQHHIDADLGPDRVFIIDEGMSHSTKKNKSSIACLIMWPGNPPRFSQYFAGDLFWEKEQALVEWTKTTGTRTVGKWVPTVKASHHGAKGSTPISLLDNFKPQNLIASVGDMHGHPSWELVFYVTGWFHSDGLKGARKPLLATRFPYYLLKEVDPADDGNPPSKKRRVEKFPQIHLTTLQKGHDGDEANEYATYRRELIALYKKRQIHDYGNTHSDDPLEALSKKIGPNLIGRPAKDWTSEDRECAKDFIREHMGKTWDSVSPVDPSVHPYNGAVVCYPNVDVVQPSKTLRWFRVEAHDDDKTDGNVFILYSSDSLERQHVDGISSTGAMSQPVSAVRDVGILGTELNFSMYPQAASNVDVHTEMEIEPWHPKGSAVASSYDTYGIPQGTNPNEMEMEYWEESDAEQLVSEGWDPIVRPEPGLPHEPSGPGAPLDRPCYFICASTIKYESGTPGAEVKQLTPANAMNNFLSTLHLRGLLLSEKPASATADVKLHHQDELLLWFSLALECSVDSPLSASVKADDAGNITWFSIEAPSLGATFSSEATAQVLAETVPGPAGTVPWQNSLILGLQTAERARGLTLADMLAPARVRNISPAGMDLVALALGDEARFDIDTGEGSRSAIWFEPMSAYKTVVRTQYTATQTSLDGLGRWVAQLLPGLTVESVKVITGLKCRWAPTSEGPAALSEWEFVLTAGCALDGVDVKPAVTLDFAEEAVTVVLQFDYPESAGEKLLPSVLDWLGKRTGAEHAFREYFERGGANFSLPLVRRVRLVLNRGQVTAQAAAPSVEHINVELELGVKFGQPTVDGKVQKVVFLFMYQWTKGRGSSLEGCLWCPPPADSFIDRRLLVEYEPHLQLQPSSVSGRANWADGLDLVELIPADTTGAPGGKIVHIPDGIPTRVERAVLQLDGSAISFEGAIVCREPASNDIPKLPLSSIRLNASYAFATKQFHVDFDFGALMWTQLGSSIPPIQLRGSVMYDSAGEWALQGSVETPGMQCAHLLNFFDDETGPAATALVQHVMLHYLSLSYHYAKDAGKNNPASGFEFAGSMSIGSLDLGLTFRYTGPKQWTFETNGSVSGDECSVQAILDSIVGDGTVELPPFVGDMTVGRPSSSGAQEFFRLTVAAQPLRDDKPLCSRPGARMVAATVTVNWGPVSFTFAQFRRTGWSVAKNPSKRFLRVDVTELPHVDIPLVGRFAQPFDKMCFVWVQDGSKTATAKQVPGLTLAEVDELNEMLPEDGQVCYKQVKGGSDVVVQAGYHFMLVADGTVVLDYVLPPSSKKKVPPPAAALAQHGTLQQILGPGTRVESGGPMACRECPGLSRWHLHMPCEKAPATDTPASGTTKAPFAKTIGSLAISNIGLAWRGGTLSLCLDAEVHAGPIALALKGFSVDVDLSKHTLQGGDFPVGFSLEGMAVALDRPPLALAGGLARRRLPSGDFFTGGVAVAFSEWAFLAAGGYGRLRSGGRTVDSAFVFARLDGPLVTLEFATLSGLTGGIGYNSALALPTVDQVPEFPFLKMPAVAPGPGTGNATMDTLQALLGTHWPTPSNAAAYKLAHVELGIVASVDWGRGVASFEAQLAPSSFILDPSCHLSGGFALRYWFADGAQQTKGAWVFTMGGYHARYTPPPQYPNPPRLQIAWALGPLAITGQAYFAMTPAVCMAGGSLHVALAAGVLEAFLDVAADFLIAFQPFSFAATSRVSVGVRYRLDLWFVTLHISVDIAASVTLQGPPVAGTCHVDFWVFGFDIHFGSAVEQRPEPASLPEFFDLALQKGNSPGVSISALAAGKQQQQMPAPHVFRCLSGIFADPLPAAAAPASRAELVALAGADAGADGADAMWTVHAGTFSFSLTSVFAVSSMTVYPDGKEPMMRDAATSPIYSTPMRLGAADKPLGSALAVTLERVGRDGDDERYEPQWELSPIVSNVPRGLWGECKRASSPLSSFSSAPPPIQLTPIDDPSTDPLRVAGSSSRSVVPLTTGWTFVAPPPDLADDRIPKFDAVRSQLQTVLGPPPPLPDAEVWEDDAWIPVSEKSESREQREKQSLLLVAEGEEGGERVAEEERQKEQEQEVKEEEEVKGDTEVKEEEKQSTGDDDDNVDKPWQNVRRYWLAPRRGVGEAEKAAKAWAAAMNWPEVSVYGAVPVQLVSDLERLYTAAPMVAA</sequence>
<evidence type="ECO:0000259" key="2">
    <source>
        <dbReference type="Pfam" id="PF20248"/>
    </source>
</evidence>
<dbReference type="Gene3D" id="3.60.15.10">
    <property type="entry name" value="Ribonuclease Z/Hydroxyacylglutathione hydrolase-like"/>
    <property type="match status" value="2"/>
</dbReference>
<dbReference type="InterPro" id="IPR036866">
    <property type="entry name" value="RibonucZ/Hydroxyglut_hydro"/>
</dbReference>
<organism evidence="3 4">
    <name type="scientific">Neofusicoccum ribis</name>
    <dbReference type="NCBI Taxonomy" id="45134"/>
    <lineage>
        <taxon>Eukaryota</taxon>
        <taxon>Fungi</taxon>
        <taxon>Dikarya</taxon>
        <taxon>Ascomycota</taxon>
        <taxon>Pezizomycotina</taxon>
        <taxon>Dothideomycetes</taxon>
        <taxon>Dothideomycetes incertae sedis</taxon>
        <taxon>Botryosphaeriales</taxon>
        <taxon>Botryosphaeriaceae</taxon>
        <taxon>Neofusicoccum</taxon>
    </lineage>
</organism>
<accession>A0ABR3SAK4</accession>
<feature type="compositionally biased region" description="Basic and acidic residues" evidence="1">
    <location>
        <begin position="2325"/>
        <end position="2341"/>
    </location>
</feature>
<keyword evidence="4" id="KW-1185">Reference proteome</keyword>
<evidence type="ECO:0000256" key="1">
    <source>
        <dbReference type="SAM" id="MobiDB-lite"/>
    </source>
</evidence>